<gene>
    <name evidence="7 11" type="primary">murD</name>
    <name evidence="11" type="ORF">CAQU_08435</name>
</gene>
<dbReference type="PANTHER" id="PTHR43692:SF1">
    <property type="entry name" value="UDP-N-ACETYLMURAMOYLALANINE--D-GLUTAMATE LIGASE"/>
    <property type="match status" value="1"/>
</dbReference>
<feature type="binding site" evidence="7">
    <location>
        <begin position="128"/>
        <end position="134"/>
    </location>
    <ligand>
        <name>ATP</name>
        <dbReference type="ChEBI" id="CHEBI:30616"/>
    </ligand>
</feature>
<evidence type="ECO:0000256" key="4">
    <source>
        <dbReference type="ARBA" id="ARBA00022598"/>
    </source>
</evidence>
<evidence type="ECO:0000256" key="8">
    <source>
        <dbReference type="RuleBase" id="RU003664"/>
    </source>
</evidence>
<keyword evidence="7 8" id="KW-0133">Cell shape</keyword>
<dbReference type="InterPro" id="IPR036615">
    <property type="entry name" value="Mur_ligase_C_dom_sf"/>
</dbReference>
<dbReference type="GO" id="GO:0005524">
    <property type="term" value="F:ATP binding"/>
    <property type="evidence" value="ECO:0007669"/>
    <property type="project" value="UniProtKB-UniRule"/>
</dbReference>
<feature type="domain" description="Mur ligase central" evidence="10">
    <location>
        <begin position="126"/>
        <end position="257"/>
    </location>
</feature>
<comment type="catalytic activity">
    <reaction evidence="7 8">
        <text>UDP-N-acetyl-alpha-D-muramoyl-L-alanine + D-glutamate + ATP = UDP-N-acetyl-alpha-D-muramoyl-L-alanyl-D-glutamate + ADP + phosphate + H(+)</text>
        <dbReference type="Rhea" id="RHEA:16429"/>
        <dbReference type="ChEBI" id="CHEBI:15378"/>
        <dbReference type="ChEBI" id="CHEBI:29986"/>
        <dbReference type="ChEBI" id="CHEBI:30616"/>
        <dbReference type="ChEBI" id="CHEBI:43474"/>
        <dbReference type="ChEBI" id="CHEBI:83898"/>
        <dbReference type="ChEBI" id="CHEBI:83900"/>
        <dbReference type="ChEBI" id="CHEBI:456216"/>
        <dbReference type="EC" id="6.3.2.9"/>
    </reaction>
</comment>
<dbReference type="InterPro" id="IPR013221">
    <property type="entry name" value="Mur_ligase_cen"/>
</dbReference>
<dbReference type="GO" id="GO:0008764">
    <property type="term" value="F:UDP-N-acetylmuramoylalanine-D-glutamate ligase activity"/>
    <property type="evidence" value="ECO:0007669"/>
    <property type="project" value="UniProtKB-UniRule"/>
</dbReference>
<dbReference type="AlphaFoldDB" id="A0A1L7CGV0"/>
<dbReference type="GO" id="GO:0005737">
    <property type="term" value="C:cytoplasm"/>
    <property type="evidence" value="ECO:0007669"/>
    <property type="project" value="UniProtKB-SubCell"/>
</dbReference>
<dbReference type="SUPFAM" id="SSF53623">
    <property type="entry name" value="MurD-like peptide ligases, catalytic domain"/>
    <property type="match status" value="1"/>
</dbReference>
<dbReference type="Gene3D" id="3.40.1190.10">
    <property type="entry name" value="Mur-like, catalytic domain"/>
    <property type="match status" value="1"/>
</dbReference>
<organism evidence="11 12">
    <name type="scientific">Corynebacterium aquilae DSM 44791</name>
    <dbReference type="NCBI Taxonomy" id="1431546"/>
    <lineage>
        <taxon>Bacteria</taxon>
        <taxon>Bacillati</taxon>
        <taxon>Actinomycetota</taxon>
        <taxon>Actinomycetes</taxon>
        <taxon>Mycobacteriales</taxon>
        <taxon>Corynebacteriaceae</taxon>
        <taxon>Corynebacterium</taxon>
    </lineage>
</organism>
<dbReference type="PROSITE" id="PS51257">
    <property type="entry name" value="PROKAR_LIPOPROTEIN"/>
    <property type="match status" value="1"/>
</dbReference>
<dbReference type="KEGG" id="caqu:CAQU_08435"/>
<keyword evidence="6 7" id="KW-0067">ATP-binding</keyword>
<dbReference type="UniPathway" id="UPA00219"/>
<evidence type="ECO:0000313" key="12">
    <source>
        <dbReference type="Proteomes" id="UP000185478"/>
    </source>
</evidence>
<comment type="similarity">
    <text evidence="7">Belongs to the MurCDEF family.</text>
</comment>
<dbReference type="Pfam" id="PF21799">
    <property type="entry name" value="MurD-like_N"/>
    <property type="match status" value="1"/>
</dbReference>
<evidence type="ECO:0000256" key="2">
    <source>
        <dbReference type="ARBA" id="ARBA00004752"/>
    </source>
</evidence>
<protein>
    <recommendedName>
        <fullName evidence="7 8">UDP-N-acetylmuramoylalanine--D-glutamate ligase</fullName>
        <ecNumber evidence="7 8">6.3.2.9</ecNumber>
    </recommendedName>
    <alternativeName>
        <fullName evidence="7">D-glutamic acid-adding enzyme</fullName>
    </alternativeName>
    <alternativeName>
        <fullName evidence="7">UDP-N-acetylmuramoyl-L-alanyl-D-glutamate synthetase</fullName>
    </alternativeName>
</protein>
<dbReference type="STRING" id="1431546.CAQU_08435"/>
<evidence type="ECO:0000256" key="7">
    <source>
        <dbReference type="HAMAP-Rule" id="MF_00639"/>
    </source>
</evidence>
<dbReference type="InterPro" id="IPR005762">
    <property type="entry name" value="MurD"/>
</dbReference>
<dbReference type="OrthoDB" id="9809796at2"/>
<reference evidence="11 12" key="1">
    <citation type="submission" date="2014-08" db="EMBL/GenBank/DDBJ databases">
        <title>Complete genome sequence of Corynebacterium aquilae S-613T(T) (=DSM 44791(T)), isolated from the choana of a healthy golden eagle.</title>
        <authorList>
            <person name="Ruckert C."/>
            <person name="Albersmeier A."/>
            <person name="Winkler A."/>
            <person name="Kalinowski J."/>
        </authorList>
    </citation>
    <scope>NUCLEOTIDE SEQUENCE [LARGE SCALE GENOMIC DNA]</scope>
    <source>
        <strain evidence="11 12">S-613</strain>
    </source>
</reference>
<dbReference type="EMBL" id="CP009245">
    <property type="protein sequence ID" value="APT85090.1"/>
    <property type="molecule type" value="Genomic_DNA"/>
</dbReference>
<dbReference type="Gene3D" id="3.90.190.20">
    <property type="entry name" value="Mur ligase, C-terminal domain"/>
    <property type="match status" value="1"/>
</dbReference>
<keyword evidence="5 7" id="KW-0547">Nucleotide-binding</keyword>
<evidence type="ECO:0000259" key="9">
    <source>
        <dbReference type="Pfam" id="PF02875"/>
    </source>
</evidence>
<name>A0A1L7CGV0_9CORY</name>
<dbReference type="NCBIfam" id="TIGR01087">
    <property type="entry name" value="murD"/>
    <property type="match status" value="1"/>
</dbReference>
<proteinExistence type="inferred from homology"/>
<dbReference type="Proteomes" id="UP000185478">
    <property type="component" value="Chromosome"/>
</dbReference>
<dbReference type="GO" id="GO:0071555">
    <property type="term" value="P:cell wall organization"/>
    <property type="evidence" value="ECO:0007669"/>
    <property type="project" value="UniProtKB-KW"/>
</dbReference>
<evidence type="ECO:0000256" key="5">
    <source>
        <dbReference type="ARBA" id="ARBA00022741"/>
    </source>
</evidence>
<dbReference type="InterPro" id="IPR036565">
    <property type="entry name" value="Mur-like_cat_sf"/>
</dbReference>
<dbReference type="EC" id="6.3.2.9" evidence="7 8"/>
<evidence type="ECO:0000256" key="3">
    <source>
        <dbReference type="ARBA" id="ARBA00022490"/>
    </source>
</evidence>
<keyword evidence="3 7" id="KW-0963">Cytoplasm</keyword>
<dbReference type="Pfam" id="PF02875">
    <property type="entry name" value="Mur_ligase_C"/>
    <property type="match status" value="1"/>
</dbReference>
<keyword evidence="4 7" id="KW-0436">Ligase</keyword>
<dbReference type="SUPFAM" id="SSF53244">
    <property type="entry name" value="MurD-like peptide ligases, peptide-binding domain"/>
    <property type="match status" value="1"/>
</dbReference>
<comment type="function">
    <text evidence="7 8">Cell wall formation. Catalyzes the addition of glutamate to the nucleotide precursor UDP-N-acetylmuramoyl-L-alanine (UMA).</text>
</comment>
<accession>A0A1L7CGV0</accession>
<dbReference type="HAMAP" id="MF_00639">
    <property type="entry name" value="MurD"/>
    <property type="match status" value="1"/>
</dbReference>
<keyword evidence="7 8" id="KW-0132">Cell division</keyword>
<dbReference type="Gene3D" id="3.40.50.720">
    <property type="entry name" value="NAD(P)-binding Rossmann-like Domain"/>
    <property type="match status" value="1"/>
</dbReference>
<dbReference type="PANTHER" id="PTHR43692">
    <property type="entry name" value="UDP-N-ACETYLMURAMOYLALANINE--D-GLUTAMATE LIGASE"/>
    <property type="match status" value="1"/>
</dbReference>
<evidence type="ECO:0000256" key="6">
    <source>
        <dbReference type="ARBA" id="ARBA00022840"/>
    </source>
</evidence>
<keyword evidence="7 8" id="KW-0961">Cell wall biogenesis/degradation</keyword>
<keyword evidence="7 8" id="KW-0131">Cell cycle</keyword>
<keyword evidence="7 8" id="KW-0573">Peptidoglycan synthesis</keyword>
<dbReference type="SUPFAM" id="SSF51984">
    <property type="entry name" value="MurCD N-terminal domain"/>
    <property type="match status" value="1"/>
</dbReference>
<evidence type="ECO:0000256" key="1">
    <source>
        <dbReference type="ARBA" id="ARBA00004496"/>
    </source>
</evidence>
<comment type="pathway">
    <text evidence="2 7 8">Cell wall biogenesis; peptidoglycan biosynthesis.</text>
</comment>
<evidence type="ECO:0000259" key="10">
    <source>
        <dbReference type="Pfam" id="PF08245"/>
    </source>
</evidence>
<keyword evidence="12" id="KW-1185">Reference proteome</keyword>
<dbReference type="GO" id="GO:0009252">
    <property type="term" value="P:peptidoglycan biosynthetic process"/>
    <property type="evidence" value="ECO:0007669"/>
    <property type="project" value="UniProtKB-UniRule"/>
</dbReference>
<evidence type="ECO:0000313" key="11">
    <source>
        <dbReference type="EMBL" id="APT85090.1"/>
    </source>
</evidence>
<dbReference type="InterPro" id="IPR004101">
    <property type="entry name" value="Mur_ligase_C"/>
</dbReference>
<dbReference type="GO" id="GO:0051301">
    <property type="term" value="P:cell division"/>
    <property type="evidence" value="ECO:0007669"/>
    <property type="project" value="UniProtKB-KW"/>
</dbReference>
<sequence>MSNEKFSQQVPSNLQGTVLVCGAGVSGAGCAHMLTTLGVDVVVADDNETALLRVTEATGARGIDTATAAERMDSFSAVVTSPGWSPASPLLQKAQQAGHTVMGDVELAWQLDQAGCFGAPRTWLVVTGTNGKTTTTAMLAAMMDTGQAKAQAVGNIGVAIGDALTAAERIDILVAEMSSFQLHWSDTLHPAAGVLLNIAEDHLDWHGGMPGYAAAKAKALTGDVAVVGLDCPAAVAQLERLNDPNTTVVGFTLGAPAEGQLGVVDGMLYDNAFGHGALCSAAGISPPGPAGVSDALAAAAVALSQSIPPADIVSALESFEVSQHRGQIVHSVVVEENLPPIVFIDNSKATNPHAADQALAGHDKLVWVAGGQLKGAEVAGLVRDHAHRLLGVSIIGVDAPLIAAALDEYAPDVPYTVVATTDPAQAMDEAMQAALRYAQPGAAVVLAPAAASLDMYTGMSQRGDMFAHAARALTATS</sequence>
<feature type="domain" description="Mur ligase C-terminal" evidence="9">
    <location>
        <begin position="334"/>
        <end position="449"/>
    </location>
</feature>
<comment type="subcellular location">
    <subcellularLocation>
        <location evidence="1 7 8">Cytoplasm</location>
    </subcellularLocation>
</comment>
<dbReference type="GO" id="GO:0008360">
    <property type="term" value="P:regulation of cell shape"/>
    <property type="evidence" value="ECO:0007669"/>
    <property type="project" value="UniProtKB-KW"/>
</dbReference>
<dbReference type="Pfam" id="PF08245">
    <property type="entry name" value="Mur_ligase_M"/>
    <property type="match status" value="1"/>
</dbReference>